<sequence length="134" mass="15567">MSFPVQAQTTKLEILRQTATFHPSIWGDRFLNHDSGDMIRNDRTKQEVERLKAVVSREVFGAADDSLEKLKLIDAVQRLGLSYHFEGEMEEALQLMYDAYQDHDHDGDLYNVALRFRLLRQHGHHVSSRKSQLT</sequence>
<evidence type="ECO:0000313" key="6">
    <source>
        <dbReference type="Proteomes" id="UP001187192"/>
    </source>
</evidence>
<proteinExistence type="predicted"/>
<dbReference type="InterPro" id="IPR008930">
    <property type="entry name" value="Terpenoid_cyclase/PrenylTrfase"/>
</dbReference>
<evidence type="ECO:0000313" key="5">
    <source>
        <dbReference type="EMBL" id="GMN40648.1"/>
    </source>
</evidence>
<dbReference type="PANTHER" id="PTHR31225">
    <property type="entry name" value="OS04G0344100 PROTEIN-RELATED"/>
    <property type="match status" value="1"/>
</dbReference>
<evidence type="ECO:0000256" key="2">
    <source>
        <dbReference type="ARBA" id="ARBA00022842"/>
    </source>
</evidence>
<dbReference type="Gene3D" id="1.10.600.10">
    <property type="entry name" value="Farnesyl Diphosphate Synthase"/>
    <property type="match status" value="1"/>
</dbReference>
<dbReference type="Proteomes" id="UP001187192">
    <property type="component" value="Unassembled WGS sequence"/>
</dbReference>
<evidence type="ECO:0000256" key="1">
    <source>
        <dbReference type="ARBA" id="ARBA00001946"/>
    </source>
</evidence>
<dbReference type="AlphaFoldDB" id="A0AA88A7M9"/>
<keyword evidence="2" id="KW-0460">Magnesium</keyword>
<comment type="cofactor">
    <cofactor evidence="1">
        <name>Mg(2+)</name>
        <dbReference type="ChEBI" id="CHEBI:18420"/>
    </cofactor>
</comment>
<feature type="domain" description="Terpene synthase N-terminal" evidence="4">
    <location>
        <begin position="25"/>
        <end position="128"/>
    </location>
</feature>
<keyword evidence="3" id="KW-0456">Lyase</keyword>
<dbReference type="EMBL" id="BTGU01000011">
    <property type="protein sequence ID" value="GMN40648.1"/>
    <property type="molecule type" value="Genomic_DNA"/>
</dbReference>
<evidence type="ECO:0000259" key="4">
    <source>
        <dbReference type="Pfam" id="PF01397"/>
    </source>
</evidence>
<reference evidence="5" key="1">
    <citation type="submission" date="2023-07" db="EMBL/GenBank/DDBJ databases">
        <title>draft genome sequence of fig (Ficus carica).</title>
        <authorList>
            <person name="Takahashi T."/>
            <person name="Nishimura K."/>
        </authorList>
    </citation>
    <scope>NUCLEOTIDE SEQUENCE</scope>
</reference>
<comment type="caution">
    <text evidence="5">The sequence shown here is derived from an EMBL/GenBank/DDBJ whole genome shotgun (WGS) entry which is preliminary data.</text>
</comment>
<dbReference type="PANTHER" id="PTHR31225:SF93">
    <property type="entry name" value="ALPHA-HUMULENE_(-)-(E)-BETA-CARYOPHYLLENE SYNTHASE"/>
    <property type="match status" value="1"/>
</dbReference>
<dbReference type="Pfam" id="PF01397">
    <property type="entry name" value="Terpene_synth"/>
    <property type="match status" value="1"/>
</dbReference>
<organism evidence="5 6">
    <name type="scientific">Ficus carica</name>
    <name type="common">Common fig</name>
    <dbReference type="NCBI Taxonomy" id="3494"/>
    <lineage>
        <taxon>Eukaryota</taxon>
        <taxon>Viridiplantae</taxon>
        <taxon>Streptophyta</taxon>
        <taxon>Embryophyta</taxon>
        <taxon>Tracheophyta</taxon>
        <taxon>Spermatophyta</taxon>
        <taxon>Magnoliopsida</taxon>
        <taxon>eudicotyledons</taxon>
        <taxon>Gunneridae</taxon>
        <taxon>Pentapetalae</taxon>
        <taxon>rosids</taxon>
        <taxon>fabids</taxon>
        <taxon>Rosales</taxon>
        <taxon>Moraceae</taxon>
        <taxon>Ficeae</taxon>
        <taxon>Ficus</taxon>
    </lineage>
</organism>
<dbReference type="Gene3D" id="1.50.10.130">
    <property type="entry name" value="Terpene synthase, N-terminal domain"/>
    <property type="match status" value="1"/>
</dbReference>
<dbReference type="InterPro" id="IPR008949">
    <property type="entry name" value="Isoprenoid_synthase_dom_sf"/>
</dbReference>
<keyword evidence="6" id="KW-1185">Reference proteome</keyword>
<dbReference type="InterPro" id="IPR036965">
    <property type="entry name" value="Terpene_synth_N_sf"/>
</dbReference>
<protein>
    <recommendedName>
        <fullName evidence="4">Terpene synthase N-terminal domain-containing protein</fullName>
    </recommendedName>
</protein>
<dbReference type="GO" id="GO:0016114">
    <property type="term" value="P:terpenoid biosynthetic process"/>
    <property type="evidence" value="ECO:0007669"/>
    <property type="project" value="InterPro"/>
</dbReference>
<name>A0AA88A7M9_FICCA</name>
<dbReference type="SUPFAM" id="SSF48239">
    <property type="entry name" value="Terpenoid cyclases/Protein prenyltransferases"/>
    <property type="match status" value="1"/>
</dbReference>
<dbReference type="InterPro" id="IPR001906">
    <property type="entry name" value="Terpene_synth_N"/>
</dbReference>
<gene>
    <name evidence="5" type="ORF">TIFTF001_009872</name>
</gene>
<dbReference type="GO" id="GO:0010333">
    <property type="term" value="F:terpene synthase activity"/>
    <property type="evidence" value="ECO:0007669"/>
    <property type="project" value="InterPro"/>
</dbReference>
<evidence type="ECO:0000256" key="3">
    <source>
        <dbReference type="ARBA" id="ARBA00023239"/>
    </source>
</evidence>
<dbReference type="InterPro" id="IPR050148">
    <property type="entry name" value="Terpene_synthase-like"/>
</dbReference>
<accession>A0AA88A7M9</accession>